<sequence length="172" mass="19328">MLLLSGTWLCGVGASGLMSSMLFRQLLSTKSINSMSLHVKDNLFWKISFVLALAFFKYCPNIKVNTSPLNSIRRIKIQTCWPEKSSISTVAMLETVNVETDVKMRSRLLRVDLCCGLRFLRARKPAKDIDMNNLPDNFDHNAEHVEVEGIFFELCPLGDADGNDKDGQIGEL</sequence>
<evidence type="ECO:0000313" key="1">
    <source>
        <dbReference type="EMBL" id="WVZ87037.1"/>
    </source>
</evidence>
<gene>
    <name evidence="1" type="ORF">U9M48_033737</name>
</gene>
<accession>A0AAQ3UAW0</accession>
<organism evidence="1 2">
    <name type="scientific">Paspalum notatum var. saurae</name>
    <dbReference type="NCBI Taxonomy" id="547442"/>
    <lineage>
        <taxon>Eukaryota</taxon>
        <taxon>Viridiplantae</taxon>
        <taxon>Streptophyta</taxon>
        <taxon>Embryophyta</taxon>
        <taxon>Tracheophyta</taxon>
        <taxon>Spermatophyta</taxon>
        <taxon>Magnoliopsida</taxon>
        <taxon>Liliopsida</taxon>
        <taxon>Poales</taxon>
        <taxon>Poaceae</taxon>
        <taxon>PACMAD clade</taxon>
        <taxon>Panicoideae</taxon>
        <taxon>Andropogonodae</taxon>
        <taxon>Paspaleae</taxon>
        <taxon>Paspalinae</taxon>
        <taxon>Paspalum</taxon>
    </lineage>
</organism>
<reference evidence="1 2" key="1">
    <citation type="submission" date="2024-02" db="EMBL/GenBank/DDBJ databases">
        <title>High-quality chromosome-scale genome assembly of Pensacola bahiagrass (Paspalum notatum Flugge var. saurae).</title>
        <authorList>
            <person name="Vega J.M."/>
            <person name="Podio M."/>
            <person name="Orjuela J."/>
            <person name="Siena L.A."/>
            <person name="Pessino S.C."/>
            <person name="Combes M.C."/>
            <person name="Mariac C."/>
            <person name="Albertini E."/>
            <person name="Pupilli F."/>
            <person name="Ortiz J.P.A."/>
            <person name="Leblanc O."/>
        </authorList>
    </citation>
    <scope>NUCLEOTIDE SEQUENCE [LARGE SCALE GENOMIC DNA]</scope>
    <source>
        <strain evidence="1">R1</strain>
        <tissue evidence="1">Leaf</tissue>
    </source>
</reference>
<evidence type="ECO:0000313" key="2">
    <source>
        <dbReference type="Proteomes" id="UP001341281"/>
    </source>
</evidence>
<proteinExistence type="predicted"/>
<protein>
    <submittedName>
        <fullName evidence="1">Uncharacterized protein</fullName>
    </submittedName>
</protein>
<dbReference type="Proteomes" id="UP001341281">
    <property type="component" value="Chromosome 07"/>
</dbReference>
<dbReference type="AlphaFoldDB" id="A0AAQ3UAW0"/>
<keyword evidence="2" id="KW-1185">Reference proteome</keyword>
<dbReference type="EMBL" id="CP144751">
    <property type="protein sequence ID" value="WVZ87037.1"/>
    <property type="molecule type" value="Genomic_DNA"/>
</dbReference>
<name>A0AAQ3UAW0_PASNO</name>